<sequence length="524" mass="58661">MSGFASLPELLLSYMQLTGAVAVQRAPHLFAALAIVLQVAASDLLDEVRQYLENNWAYFAQFDADGNGPLYYALEMANGRCHDLIIEAVCRMKGIQIMARRLHDPIGNSAIFGCRGPIFEVVEANDQWFTLSERIVPWIERVHGLSEPGQSIDITESSRPGTSRDDEKTRVGQIASGKVCKRRPNPKVKLFARLSHFHRTISAAQQRAAHILRLAKRALRHRVHLDRDTAVVDITPLAQRTAGASTMLDDATRRSGQERQAVVAEAAPHEDRERRESGIEENVNPVADLRVVDPVDEVLPAMQEDEPDMADPVVEALPEREEDEADAASPSEVLPAVELLELPEPPYEIDGGAYVCRLPRCPSHNKRFGSLKAWKLHASHTGTHIAQGYCTGCNRYVMAPPEAGPVEMKVWLRAHKRERCEGAPRQVIKERRRELLRLETLGRDTTHLQIPGLAKRDGERLNSELFPGALEEADEADRRVARKRAYPTEDERRLGLCLSYVKRFKASNPGRLQEIAADFDLLFA</sequence>
<evidence type="ECO:0000313" key="2">
    <source>
        <dbReference type="Proteomes" id="UP000036681"/>
    </source>
</evidence>
<dbReference type="WBParaSite" id="ALUE_0001947601-mRNA-1">
    <property type="protein sequence ID" value="ALUE_0001947601-mRNA-1"/>
    <property type="gene ID" value="ALUE_0001947601"/>
</dbReference>
<name>A0A0M3IL48_ASCLU</name>
<feature type="compositionally biased region" description="Polar residues" evidence="1">
    <location>
        <begin position="149"/>
        <end position="161"/>
    </location>
</feature>
<dbReference type="AlphaFoldDB" id="A0A0M3IL48"/>
<feature type="compositionally biased region" description="Basic and acidic residues" evidence="1">
    <location>
        <begin position="267"/>
        <end position="278"/>
    </location>
</feature>
<proteinExistence type="predicted"/>
<dbReference type="Proteomes" id="UP000036681">
    <property type="component" value="Unplaced"/>
</dbReference>
<organism evidence="2 3">
    <name type="scientific">Ascaris lumbricoides</name>
    <name type="common">Giant roundworm</name>
    <dbReference type="NCBI Taxonomy" id="6252"/>
    <lineage>
        <taxon>Eukaryota</taxon>
        <taxon>Metazoa</taxon>
        <taxon>Ecdysozoa</taxon>
        <taxon>Nematoda</taxon>
        <taxon>Chromadorea</taxon>
        <taxon>Rhabditida</taxon>
        <taxon>Spirurina</taxon>
        <taxon>Ascaridomorpha</taxon>
        <taxon>Ascaridoidea</taxon>
        <taxon>Ascarididae</taxon>
        <taxon>Ascaris</taxon>
    </lineage>
</organism>
<protein>
    <submittedName>
        <fullName evidence="3">ANK_REP_REGION domain-containing protein</fullName>
    </submittedName>
</protein>
<accession>A0A0M3IL48</accession>
<reference evidence="3" key="1">
    <citation type="submission" date="2017-02" db="UniProtKB">
        <authorList>
            <consortium name="WormBaseParasite"/>
        </authorList>
    </citation>
    <scope>IDENTIFICATION</scope>
</reference>
<feature type="region of interest" description="Disordered" evidence="1">
    <location>
        <begin position="245"/>
        <end position="282"/>
    </location>
</feature>
<evidence type="ECO:0000313" key="3">
    <source>
        <dbReference type="WBParaSite" id="ALUE_0001947601-mRNA-1"/>
    </source>
</evidence>
<feature type="region of interest" description="Disordered" evidence="1">
    <location>
        <begin position="149"/>
        <end position="171"/>
    </location>
</feature>
<keyword evidence="2" id="KW-1185">Reference proteome</keyword>
<evidence type="ECO:0000256" key="1">
    <source>
        <dbReference type="SAM" id="MobiDB-lite"/>
    </source>
</evidence>